<dbReference type="GO" id="GO:0061630">
    <property type="term" value="F:ubiquitin protein ligase activity"/>
    <property type="evidence" value="ECO:0007669"/>
    <property type="project" value="TreeGrafter"/>
</dbReference>
<organism evidence="6 7">
    <name type="scientific">Aulographum hederae CBS 113979</name>
    <dbReference type="NCBI Taxonomy" id="1176131"/>
    <lineage>
        <taxon>Eukaryota</taxon>
        <taxon>Fungi</taxon>
        <taxon>Dikarya</taxon>
        <taxon>Ascomycota</taxon>
        <taxon>Pezizomycotina</taxon>
        <taxon>Dothideomycetes</taxon>
        <taxon>Pleosporomycetidae</taxon>
        <taxon>Aulographales</taxon>
        <taxon>Aulographaceae</taxon>
    </lineage>
</organism>
<protein>
    <recommendedName>
        <fullName evidence="5">YDG domain-containing protein</fullName>
    </recommendedName>
</protein>
<keyword evidence="1 2" id="KW-0539">Nucleus</keyword>
<dbReference type="GO" id="GO:0005634">
    <property type="term" value="C:nucleus"/>
    <property type="evidence" value="ECO:0007669"/>
    <property type="project" value="UniProtKB-SubCell"/>
</dbReference>
<dbReference type="OrthoDB" id="2270193at2759"/>
<dbReference type="SUPFAM" id="SSF88697">
    <property type="entry name" value="PUA domain-like"/>
    <property type="match status" value="1"/>
</dbReference>
<accession>A0A6G1HE41</accession>
<keyword evidence="4" id="KW-0732">Signal</keyword>
<feature type="region of interest" description="Disordered" evidence="3">
    <location>
        <begin position="149"/>
        <end position="190"/>
    </location>
</feature>
<feature type="compositionally biased region" description="Acidic residues" evidence="3">
    <location>
        <begin position="153"/>
        <end position="165"/>
    </location>
</feature>
<dbReference type="PROSITE" id="PS51015">
    <property type="entry name" value="YDG"/>
    <property type="match status" value="1"/>
</dbReference>
<dbReference type="InterPro" id="IPR003105">
    <property type="entry name" value="SRA_YDG"/>
</dbReference>
<dbReference type="InterPro" id="IPR036987">
    <property type="entry name" value="SRA-YDG_sf"/>
</dbReference>
<keyword evidence="7" id="KW-1185">Reference proteome</keyword>
<dbReference type="AlphaFoldDB" id="A0A6G1HE41"/>
<dbReference type="EMBL" id="ML977139">
    <property type="protein sequence ID" value="KAF1991506.1"/>
    <property type="molecule type" value="Genomic_DNA"/>
</dbReference>
<dbReference type="PANTHER" id="PTHR14140">
    <property type="entry name" value="E3 UBIQUITIN-PROTEIN LIGASE UHRF-RELATED"/>
    <property type="match status" value="1"/>
</dbReference>
<evidence type="ECO:0000259" key="5">
    <source>
        <dbReference type="PROSITE" id="PS51015"/>
    </source>
</evidence>
<gene>
    <name evidence="6" type="ORF">K402DRAFT_126792</name>
</gene>
<feature type="signal peptide" evidence="4">
    <location>
        <begin position="1"/>
        <end position="33"/>
    </location>
</feature>
<evidence type="ECO:0000313" key="7">
    <source>
        <dbReference type="Proteomes" id="UP000800041"/>
    </source>
</evidence>
<dbReference type="SMART" id="SM00466">
    <property type="entry name" value="SRA"/>
    <property type="match status" value="1"/>
</dbReference>
<comment type="subcellular location">
    <subcellularLocation>
        <location evidence="2">Nucleus</location>
    </subcellularLocation>
</comment>
<proteinExistence type="predicted"/>
<dbReference type="PANTHER" id="PTHR14140:SF27">
    <property type="entry name" value="OS04G0289800 PROTEIN"/>
    <property type="match status" value="1"/>
</dbReference>
<dbReference type="Proteomes" id="UP000800041">
    <property type="component" value="Unassembled WGS sequence"/>
</dbReference>
<feature type="compositionally biased region" description="Polar residues" evidence="3">
    <location>
        <begin position="172"/>
        <end position="182"/>
    </location>
</feature>
<dbReference type="InterPro" id="IPR015947">
    <property type="entry name" value="PUA-like_sf"/>
</dbReference>
<dbReference type="InterPro" id="IPR045134">
    <property type="entry name" value="UHRF1/2-like"/>
</dbReference>
<dbReference type="Gene3D" id="2.30.280.10">
    <property type="entry name" value="SRA-YDG"/>
    <property type="match status" value="1"/>
</dbReference>
<evidence type="ECO:0000256" key="1">
    <source>
        <dbReference type="ARBA" id="ARBA00023242"/>
    </source>
</evidence>
<dbReference type="GO" id="GO:0016567">
    <property type="term" value="P:protein ubiquitination"/>
    <property type="evidence" value="ECO:0007669"/>
    <property type="project" value="TreeGrafter"/>
</dbReference>
<reference evidence="6" key="1">
    <citation type="journal article" date="2020" name="Stud. Mycol.">
        <title>101 Dothideomycetes genomes: a test case for predicting lifestyles and emergence of pathogens.</title>
        <authorList>
            <person name="Haridas S."/>
            <person name="Albert R."/>
            <person name="Binder M."/>
            <person name="Bloem J."/>
            <person name="Labutti K."/>
            <person name="Salamov A."/>
            <person name="Andreopoulos B."/>
            <person name="Baker S."/>
            <person name="Barry K."/>
            <person name="Bills G."/>
            <person name="Bluhm B."/>
            <person name="Cannon C."/>
            <person name="Castanera R."/>
            <person name="Culley D."/>
            <person name="Daum C."/>
            <person name="Ezra D."/>
            <person name="Gonzalez J."/>
            <person name="Henrissat B."/>
            <person name="Kuo A."/>
            <person name="Liang C."/>
            <person name="Lipzen A."/>
            <person name="Lutzoni F."/>
            <person name="Magnuson J."/>
            <person name="Mondo S."/>
            <person name="Nolan M."/>
            <person name="Ohm R."/>
            <person name="Pangilinan J."/>
            <person name="Park H.-J."/>
            <person name="Ramirez L."/>
            <person name="Alfaro M."/>
            <person name="Sun H."/>
            <person name="Tritt A."/>
            <person name="Yoshinaga Y."/>
            <person name="Zwiers L.-H."/>
            <person name="Turgeon B."/>
            <person name="Goodwin S."/>
            <person name="Spatafora J."/>
            <person name="Crous P."/>
            <person name="Grigoriev I."/>
        </authorList>
    </citation>
    <scope>NUCLEOTIDE SEQUENCE</scope>
    <source>
        <strain evidence="6">CBS 113979</strain>
    </source>
</reference>
<sequence>MGLLPGISSTFTFLTNLLPLSSLLFHLIAWKMADDPIDLEGVTSVEEGALVWPTSPALLEEAMRDFTKRVVALLYLKTKPGRGRSQIHPELILRFRMGMNGIFDVRMTPALNKATNVNKMLEFAYDVYLRLDDEDMAAKVDSIHEQWKAENWGAEEEEEEEVEASTEERTAPRNTSYNSGPTRLSMARRPHPNHPIFGTNGIMYGTLYHHGPTFDPQLRSLHRNSKVYGHNGMNVGDWFPYRHRAIFMGAHGHYVGGITAGPSGAYSIVAAANTTYDDRDTGNTLFYCGSGSDTNTENTVKDTMGTKALQKSRITGREVRVLRSGGKHFGVHPKPECGIRYDGLYTVATQLLKTNDLGGAYLEFELRRLVNQAPLDYTHPTARECQLYDLISSGY</sequence>
<dbReference type="Pfam" id="PF02182">
    <property type="entry name" value="SAD_SRA"/>
    <property type="match status" value="1"/>
</dbReference>
<evidence type="ECO:0000313" key="6">
    <source>
        <dbReference type="EMBL" id="KAF1991506.1"/>
    </source>
</evidence>
<feature type="domain" description="YDG" evidence="5">
    <location>
        <begin position="228"/>
        <end position="368"/>
    </location>
</feature>
<feature type="chain" id="PRO_5026260068" description="YDG domain-containing protein" evidence="4">
    <location>
        <begin position="34"/>
        <end position="395"/>
    </location>
</feature>
<dbReference type="GO" id="GO:0044027">
    <property type="term" value="P:negative regulation of gene expression via chromosomal CpG island methylation"/>
    <property type="evidence" value="ECO:0007669"/>
    <property type="project" value="TreeGrafter"/>
</dbReference>
<evidence type="ECO:0000256" key="4">
    <source>
        <dbReference type="SAM" id="SignalP"/>
    </source>
</evidence>
<evidence type="ECO:0000256" key="2">
    <source>
        <dbReference type="PROSITE-ProRule" id="PRU00358"/>
    </source>
</evidence>
<evidence type="ECO:0000256" key="3">
    <source>
        <dbReference type="SAM" id="MobiDB-lite"/>
    </source>
</evidence>
<name>A0A6G1HE41_9PEZI</name>